<dbReference type="SUPFAM" id="SSF52540">
    <property type="entry name" value="P-loop containing nucleoside triphosphate hydrolases"/>
    <property type="match status" value="1"/>
</dbReference>
<reference evidence="1 2" key="1">
    <citation type="submission" date="2021-06" db="EMBL/GenBank/DDBJ databases">
        <authorList>
            <person name="Kallberg Y."/>
            <person name="Tangrot J."/>
            <person name="Rosling A."/>
        </authorList>
    </citation>
    <scope>NUCLEOTIDE SEQUENCE [LARGE SCALE GENOMIC DNA]</scope>
    <source>
        <strain evidence="1 2">120-4 pot B 10/14</strain>
    </source>
</reference>
<name>A0ABN7WXT5_GIGMA</name>
<dbReference type="InterPro" id="IPR027417">
    <property type="entry name" value="P-loop_NTPase"/>
</dbReference>
<evidence type="ECO:0000313" key="2">
    <source>
        <dbReference type="Proteomes" id="UP000789901"/>
    </source>
</evidence>
<protein>
    <submittedName>
        <fullName evidence="1">25300_t:CDS:1</fullName>
    </submittedName>
</protein>
<sequence length="638" mass="74674">DWLAEKLTTLDLEFSNDYSNKDEFIDEFIRYEFDEDHKDSFKVFYDKIMNFQKVKKEELNLRRSMSAAYKLLYVSSLIDFNPDLLLNSEEDFIWLKTYFSDLTDEHVKNINESFKKLNKHIKIEFLKEQKTKQPKPNDKNRDKINKEIEKEKKLIKTTKEIQKKFGGVFDLKRFAKNKSESKKVRVKDPNNSKKNITKKEISYVIDFDGLGVLTLFTGIGKTTKLIKCLLSCVFKEKHVIFITPNRSLKDDRYIHYNPLTGWLTIPEYKCVIHGQEGHSYFITKGDLSSWIDRNTNERKCVPEAEKKSSLSILELHELIRYIACKKVKMQEYSKEETKKLKGLSENYWDDYEFDHIKNKLIDKDNTIIEEEKELIYLKTTSNIYGRTKTGETDYNNQILITELKLDKRKLLEKSGILFVVFDNTNSDAISLITKNMPKGSIFLFNNNHRIGILPWVRVLISTGESQEEPLGQGSSPAEKWRRGDLVVHLLSLAEWFKKSEVGRLLPGFAFLLTLKLEKTKPSKDVIYYLINGIITPANENPMKYLAKNNYKLTPIADNFQYQNFLRLAVVLSKKRNLPIEVVIIGTTKDPSSKYSIFNMVPDPKKDAVLIREEDLVYWHNNKTPQLSTIDKENQKTFN</sequence>
<dbReference type="Proteomes" id="UP000789901">
    <property type="component" value="Unassembled WGS sequence"/>
</dbReference>
<evidence type="ECO:0000313" key="1">
    <source>
        <dbReference type="EMBL" id="CAG8843338.1"/>
    </source>
</evidence>
<accession>A0ABN7WXT5</accession>
<gene>
    <name evidence="1" type="ORF">GMARGA_LOCUS36490</name>
</gene>
<keyword evidence="2" id="KW-1185">Reference proteome</keyword>
<organism evidence="1 2">
    <name type="scientific">Gigaspora margarita</name>
    <dbReference type="NCBI Taxonomy" id="4874"/>
    <lineage>
        <taxon>Eukaryota</taxon>
        <taxon>Fungi</taxon>
        <taxon>Fungi incertae sedis</taxon>
        <taxon>Mucoromycota</taxon>
        <taxon>Glomeromycotina</taxon>
        <taxon>Glomeromycetes</taxon>
        <taxon>Diversisporales</taxon>
        <taxon>Gigasporaceae</taxon>
        <taxon>Gigaspora</taxon>
    </lineage>
</organism>
<feature type="non-terminal residue" evidence="1">
    <location>
        <position position="1"/>
    </location>
</feature>
<comment type="caution">
    <text evidence="1">The sequence shown here is derived from an EMBL/GenBank/DDBJ whole genome shotgun (WGS) entry which is preliminary data.</text>
</comment>
<proteinExistence type="predicted"/>
<dbReference type="EMBL" id="CAJVQB010072095">
    <property type="protein sequence ID" value="CAG8843338.1"/>
    <property type="molecule type" value="Genomic_DNA"/>
</dbReference>